<dbReference type="Pfam" id="PF13439">
    <property type="entry name" value="Glyco_transf_4"/>
    <property type="match status" value="1"/>
</dbReference>
<name>A0A0A8J4V4_ECOLX</name>
<dbReference type="InterPro" id="IPR001296">
    <property type="entry name" value="Glyco_trans_1"/>
</dbReference>
<dbReference type="GO" id="GO:0016757">
    <property type="term" value="F:glycosyltransferase activity"/>
    <property type="evidence" value="ECO:0007669"/>
    <property type="project" value="InterPro"/>
</dbReference>
<feature type="domain" description="Glycosyltransferase subfamily 4-like N-terminal" evidence="2">
    <location>
        <begin position="67"/>
        <end position="180"/>
    </location>
</feature>
<organism evidence="3">
    <name type="scientific">Escherichia coli</name>
    <dbReference type="NCBI Taxonomy" id="562"/>
    <lineage>
        <taxon>Bacteria</taxon>
        <taxon>Pseudomonadati</taxon>
        <taxon>Pseudomonadota</taxon>
        <taxon>Gammaproteobacteria</taxon>
        <taxon>Enterobacterales</taxon>
        <taxon>Enterobacteriaceae</taxon>
        <taxon>Escherichia</taxon>
    </lineage>
</organism>
<keyword evidence="3" id="KW-0808">Transferase</keyword>
<dbReference type="PANTHER" id="PTHR45947">
    <property type="entry name" value="SULFOQUINOVOSYL TRANSFERASE SQD2"/>
    <property type="match status" value="1"/>
</dbReference>
<protein>
    <submittedName>
        <fullName evidence="3">Putative glycosyltransferase</fullName>
    </submittedName>
</protein>
<dbReference type="AlphaFoldDB" id="A0A0A8J4V4"/>
<dbReference type="Pfam" id="PF00534">
    <property type="entry name" value="Glycos_transf_1"/>
    <property type="match status" value="1"/>
</dbReference>
<proteinExistence type="predicted"/>
<dbReference type="InterPro" id="IPR050194">
    <property type="entry name" value="Glycosyltransferase_grp1"/>
</dbReference>
<feature type="domain" description="Glycosyl transferase family 1" evidence="1">
    <location>
        <begin position="184"/>
        <end position="348"/>
    </location>
</feature>
<evidence type="ECO:0000313" key="3">
    <source>
        <dbReference type="EMBL" id="BAQ01027.1"/>
    </source>
</evidence>
<evidence type="ECO:0000259" key="2">
    <source>
        <dbReference type="Pfam" id="PF13439"/>
    </source>
</evidence>
<dbReference type="CDD" id="cd03808">
    <property type="entry name" value="GT4_CapM-like"/>
    <property type="match status" value="1"/>
</dbReference>
<reference evidence="3" key="1">
    <citation type="journal article" date="2014" name="DNA Res.">
        <title>A complete view of the genetic diversity of the Escherichia coli O-antigen biosynthesis gene cluster.</title>
        <authorList>
            <person name="Iguchi A."/>
            <person name="Iyoda S."/>
            <person name="Kikuchi T."/>
            <person name="Ogura Y."/>
            <person name="Katsura K."/>
            <person name="Ohnishi M."/>
            <person name="Hayashi T."/>
            <person name="Thomson N.R."/>
        </authorList>
    </citation>
    <scope>NUCLEOTIDE SEQUENCE</scope>
    <source>
        <strain evidence="3">U19-41</strain>
    </source>
</reference>
<sequence length="370" mass="43149">MKKIAHVLVLPKMAGSQKFCHMLLSKIEGYEKFVLVSECEDVDLEQRAEFIKNFESINVNIIWCKNLKRNIGKSDVKAFVELYNIFKQYDFDIVHTNSTKPGILARIAAKMAGVKKIIHTVHGISFYRGQPYIKRLIYWIIEVFALQFGDLNICVNKFYQKYYKIFFWKKSITIYNGYDFSEIKKINKMAKDSNEKRFLFVGRLDEQKDPLTLIKAFELIEKKYPNVYLDIVGDGELKGHCEELVEKLKIQDKVIFHGWVEKPYSFYLNCNVFICPSKYEAFGFIFVEAAYFKKPIITTNVEGIPEVVVDSKMGYLIKPGNFLDLSKRMTNLLESNSLCVAMGEYGHKYVTSNFDIEKCIEKYQAVYDDL</sequence>
<evidence type="ECO:0000259" key="1">
    <source>
        <dbReference type="Pfam" id="PF00534"/>
    </source>
</evidence>
<dbReference type="BioCyc" id="MetaCyc:MONOMER-21624"/>
<dbReference type="PANTHER" id="PTHR45947:SF3">
    <property type="entry name" value="SULFOQUINOVOSYL TRANSFERASE SQD2"/>
    <property type="match status" value="1"/>
</dbReference>
<dbReference type="RefSeq" id="WP_052897160.1">
    <property type="nucleotide sequence ID" value="NZ_CABWIM010000016.1"/>
</dbReference>
<accession>A0A0A8J4V4</accession>
<dbReference type="InterPro" id="IPR028098">
    <property type="entry name" value="Glyco_trans_4-like_N"/>
</dbReference>
<dbReference type="Gene3D" id="3.40.50.2000">
    <property type="entry name" value="Glycogen Phosphorylase B"/>
    <property type="match status" value="2"/>
</dbReference>
<dbReference type="SUPFAM" id="SSF53756">
    <property type="entry name" value="UDP-Glycosyltransferase/glycogen phosphorylase"/>
    <property type="match status" value="1"/>
</dbReference>
<dbReference type="EMBL" id="AB812020">
    <property type="protein sequence ID" value="BAQ01027.1"/>
    <property type="molecule type" value="Genomic_DNA"/>
</dbReference>